<proteinExistence type="predicted"/>
<sequence>VLNLLNKLMLASQWRCLQLPTRGYPHGMSRATHELLGLCFLPCVSYHTGAS</sequence>
<feature type="non-terminal residue" evidence="1">
    <location>
        <position position="1"/>
    </location>
</feature>
<reference evidence="1" key="1">
    <citation type="submission" date="2014-05" db="EMBL/GenBank/DDBJ databases">
        <authorList>
            <person name="Chronopoulou M."/>
        </authorList>
    </citation>
    <scope>NUCLEOTIDE SEQUENCE</scope>
    <source>
        <tissue evidence="1">Whole organism</tissue>
    </source>
</reference>
<name>A0A0K2UUK2_LEPSM</name>
<protein>
    <submittedName>
        <fullName evidence="1">Uncharacterized protein</fullName>
    </submittedName>
</protein>
<evidence type="ECO:0000313" key="1">
    <source>
        <dbReference type="EMBL" id="CDW41904.1"/>
    </source>
</evidence>
<organism evidence="1">
    <name type="scientific">Lepeophtheirus salmonis</name>
    <name type="common">Salmon louse</name>
    <name type="synonym">Caligus salmonis</name>
    <dbReference type="NCBI Taxonomy" id="72036"/>
    <lineage>
        <taxon>Eukaryota</taxon>
        <taxon>Metazoa</taxon>
        <taxon>Ecdysozoa</taxon>
        <taxon>Arthropoda</taxon>
        <taxon>Crustacea</taxon>
        <taxon>Multicrustacea</taxon>
        <taxon>Hexanauplia</taxon>
        <taxon>Copepoda</taxon>
        <taxon>Siphonostomatoida</taxon>
        <taxon>Caligidae</taxon>
        <taxon>Lepeophtheirus</taxon>
    </lineage>
</organism>
<dbReference type="AlphaFoldDB" id="A0A0K2UUK2"/>
<dbReference type="EMBL" id="HACA01024543">
    <property type="protein sequence ID" value="CDW41904.1"/>
    <property type="molecule type" value="Transcribed_RNA"/>
</dbReference>
<accession>A0A0K2UUK2</accession>